<comment type="caution">
    <text evidence="4">The sequence shown here is derived from an EMBL/GenBank/DDBJ whole genome shotgun (WGS) entry which is preliminary data.</text>
</comment>
<evidence type="ECO:0000313" key="5">
    <source>
        <dbReference type="Proteomes" id="UP001500390"/>
    </source>
</evidence>
<dbReference type="SUPFAM" id="SSF69618">
    <property type="entry name" value="HemD-like"/>
    <property type="match status" value="1"/>
</dbReference>
<evidence type="ECO:0000313" key="4">
    <source>
        <dbReference type="EMBL" id="GAA4403280.1"/>
    </source>
</evidence>
<dbReference type="Gene3D" id="1.10.10.10">
    <property type="entry name" value="Winged helix-like DNA-binding domain superfamily/Winged helix DNA-binding domain"/>
    <property type="match status" value="1"/>
</dbReference>
<name>A0ABP8KAJ2_9MICO</name>
<dbReference type="PROSITE" id="PS51755">
    <property type="entry name" value="OMPR_PHOB"/>
    <property type="match status" value="1"/>
</dbReference>
<dbReference type="SMART" id="SM00862">
    <property type="entry name" value="Trans_reg_C"/>
    <property type="match status" value="1"/>
</dbReference>
<dbReference type="PROSITE" id="PS51257">
    <property type="entry name" value="PROKAR_LIPOPROTEIN"/>
    <property type="match status" value="1"/>
</dbReference>
<accession>A0ABP8KAJ2</accession>
<evidence type="ECO:0000259" key="3">
    <source>
        <dbReference type="PROSITE" id="PS51755"/>
    </source>
</evidence>
<proteinExistence type="predicted"/>
<dbReference type="InterPro" id="IPR001867">
    <property type="entry name" value="OmpR/PhoB-type_DNA-bd"/>
</dbReference>
<organism evidence="4 5">
    <name type="scientific">Ornithinibacter aureus</name>
    <dbReference type="NCBI Taxonomy" id="622664"/>
    <lineage>
        <taxon>Bacteria</taxon>
        <taxon>Bacillati</taxon>
        <taxon>Actinomycetota</taxon>
        <taxon>Actinomycetes</taxon>
        <taxon>Micrococcales</taxon>
        <taxon>Intrasporangiaceae</taxon>
        <taxon>Ornithinibacter</taxon>
    </lineage>
</organism>
<dbReference type="SUPFAM" id="SSF46894">
    <property type="entry name" value="C-terminal effector domain of the bipartite response regulators"/>
    <property type="match status" value="1"/>
</dbReference>
<dbReference type="EMBL" id="BAABFX010000050">
    <property type="protein sequence ID" value="GAA4403280.1"/>
    <property type="molecule type" value="Genomic_DNA"/>
</dbReference>
<reference evidence="5" key="1">
    <citation type="journal article" date="2019" name="Int. J. Syst. Evol. Microbiol.">
        <title>The Global Catalogue of Microorganisms (GCM) 10K type strain sequencing project: providing services to taxonomists for standard genome sequencing and annotation.</title>
        <authorList>
            <consortium name="The Broad Institute Genomics Platform"/>
            <consortium name="The Broad Institute Genome Sequencing Center for Infectious Disease"/>
            <person name="Wu L."/>
            <person name="Ma J."/>
        </authorList>
    </citation>
    <scope>NUCLEOTIDE SEQUENCE [LARGE SCALE GENOMIC DNA]</scope>
    <source>
        <strain evidence="5">JCM 17738</strain>
    </source>
</reference>
<dbReference type="Gene3D" id="3.40.50.10090">
    <property type="match status" value="2"/>
</dbReference>
<dbReference type="CDD" id="cd00383">
    <property type="entry name" value="trans_reg_C"/>
    <property type="match status" value="1"/>
</dbReference>
<dbReference type="NCBIfam" id="NF005568">
    <property type="entry name" value="PRK07239.1"/>
    <property type="match status" value="1"/>
</dbReference>
<dbReference type="InterPro" id="IPR036388">
    <property type="entry name" value="WH-like_DNA-bd_sf"/>
</dbReference>
<dbReference type="InterPro" id="IPR036108">
    <property type="entry name" value="4pyrrol_syn_uPrphyn_synt_sf"/>
</dbReference>
<dbReference type="InterPro" id="IPR003754">
    <property type="entry name" value="4pyrrol_synth_uPrphyn_synth"/>
</dbReference>
<protein>
    <submittedName>
        <fullName evidence="4">Uroporphyrinogen-III synthase</fullName>
    </submittedName>
</protein>
<evidence type="ECO:0000256" key="1">
    <source>
        <dbReference type="ARBA" id="ARBA00023125"/>
    </source>
</evidence>
<keyword evidence="1 2" id="KW-0238">DNA-binding</keyword>
<dbReference type="InterPro" id="IPR039793">
    <property type="entry name" value="UROS/Hem4"/>
</dbReference>
<dbReference type="PANTHER" id="PTHR40082">
    <property type="entry name" value="BLR5956 PROTEIN"/>
    <property type="match status" value="1"/>
</dbReference>
<dbReference type="CDD" id="cd06578">
    <property type="entry name" value="HemD"/>
    <property type="match status" value="1"/>
</dbReference>
<feature type="DNA-binding region" description="OmpR/PhoB-type" evidence="2">
    <location>
        <begin position="281"/>
        <end position="374"/>
    </location>
</feature>
<dbReference type="Pfam" id="PF00486">
    <property type="entry name" value="Trans_reg_C"/>
    <property type="match status" value="1"/>
</dbReference>
<dbReference type="Pfam" id="PF02602">
    <property type="entry name" value="HEM4"/>
    <property type="match status" value="1"/>
</dbReference>
<sequence length="378" mass="38660">MTEPVRTTNVPVTGPALAGCVIAVTADRRFKELANALERRGASVEHAPALVVVPNLDDESLVEHTRVIIADPPDVVVATTGIGFRGWIEAADAAGLAEDLLDVFAAARLIARGPKARGAIEAAGLTADWVAQSETAAEIEEFLLAEGVDGVRIAVQHHGSGADGLDEAFAAGGAAVNSVVVYSWGASDPEVLAASVARTADGLHDAVVFTSAPGVHAWLDTASAAQLDAIRAHNVSGRLVLATVGPITAAPLSAAGMVPLVPGRWRLGAVVRELVTHYALQPTLETVAGPLAVRARGAVLDGRALSLTPAGASILAELARAEGAVVPRERLQALLPGGSSDGHAVETAMARLRESCGSKDVVRTVVKRGYALALAPPS</sequence>
<dbReference type="PANTHER" id="PTHR40082:SF1">
    <property type="entry name" value="BLR5956 PROTEIN"/>
    <property type="match status" value="1"/>
</dbReference>
<dbReference type="InterPro" id="IPR016032">
    <property type="entry name" value="Sig_transdc_resp-reg_C-effctor"/>
</dbReference>
<feature type="domain" description="OmpR/PhoB-type" evidence="3">
    <location>
        <begin position="281"/>
        <end position="374"/>
    </location>
</feature>
<keyword evidence="5" id="KW-1185">Reference proteome</keyword>
<dbReference type="Proteomes" id="UP001500390">
    <property type="component" value="Unassembled WGS sequence"/>
</dbReference>
<evidence type="ECO:0000256" key="2">
    <source>
        <dbReference type="PROSITE-ProRule" id="PRU01091"/>
    </source>
</evidence>
<dbReference type="RefSeq" id="WP_159898509.1">
    <property type="nucleotide sequence ID" value="NZ_BAABFX010000050.1"/>
</dbReference>
<gene>
    <name evidence="4" type="ORF">GCM10023153_33180</name>
</gene>